<proteinExistence type="inferred from homology"/>
<evidence type="ECO:0000256" key="1">
    <source>
        <dbReference type="ARBA" id="ARBA00004651"/>
    </source>
</evidence>
<accession>A0A9D9DWM2</accession>
<keyword evidence="4" id="KW-1003">Cell membrane</keyword>
<dbReference type="InterPro" id="IPR037294">
    <property type="entry name" value="ABC_BtuC-like"/>
</dbReference>
<feature type="transmembrane region" description="Helical" evidence="8">
    <location>
        <begin position="305"/>
        <end position="324"/>
    </location>
</feature>
<evidence type="ECO:0000256" key="2">
    <source>
        <dbReference type="ARBA" id="ARBA00007935"/>
    </source>
</evidence>
<protein>
    <submittedName>
        <fullName evidence="9">Iron ABC transporter permease</fullName>
    </submittedName>
</protein>
<dbReference type="GO" id="GO:0005886">
    <property type="term" value="C:plasma membrane"/>
    <property type="evidence" value="ECO:0007669"/>
    <property type="project" value="UniProtKB-SubCell"/>
</dbReference>
<dbReference type="Gene3D" id="1.10.3470.10">
    <property type="entry name" value="ABC transporter involved in vitamin B12 uptake, BtuC"/>
    <property type="match status" value="1"/>
</dbReference>
<evidence type="ECO:0000256" key="7">
    <source>
        <dbReference type="ARBA" id="ARBA00023136"/>
    </source>
</evidence>
<feature type="transmembrane region" description="Helical" evidence="8">
    <location>
        <begin position="274"/>
        <end position="296"/>
    </location>
</feature>
<keyword evidence="7 8" id="KW-0472">Membrane</keyword>
<reference evidence="9" key="2">
    <citation type="journal article" date="2021" name="PeerJ">
        <title>Extensive microbial diversity within the chicken gut microbiome revealed by metagenomics and culture.</title>
        <authorList>
            <person name="Gilroy R."/>
            <person name="Ravi A."/>
            <person name="Getino M."/>
            <person name="Pursley I."/>
            <person name="Horton D.L."/>
            <person name="Alikhan N.F."/>
            <person name="Baker D."/>
            <person name="Gharbi K."/>
            <person name="Hall N."/>
            <person name="Watson M."/>
            <person name="Adriaenssens E.M."/>
            <person name="Foster-Nyarko E."/>
            <person name="Jarju S."/>
            <person name="Secka A."/>
            <person name="Antonio M."/>
            <person name="Oren A."/>
            <person name="Chaudhuri R.R."/>
            <person name="La Ragione R."/>
            <person name="Hildebrand F."/>
            <person name="Pallen M.J."/>
        </authorList>
    </citation>
    <scope>NUCLEOTIDE SEQUENCE</scope>
    <source>
        <strain evidence="9">2889</strain>
    </source>
</reference>
<evidence type="ECO:0000256" key="8">
    <source>
        <dbReference type="SAM" id="Phobius"/>
    </source>
</evidence>
<dbReference type="FunFam" id="1.10.3470.10:FF:000001">
    <property type="entry name" value="Vitamin B12 ABC transporter permease BtuC"/>
    <property type="match status" value="1"/>
</dbReference>
<dbReference type="InterPro" id="IPR000522">
    <property type="entry name" value="ABC_transptr_permease_BtuC"/>
</dbReference>
<comment type="caution">
    <text evidence="9">The sequence shown here is derived from an EMBL/GenBank/DDBJ whole genome shotgun (WGS) entry which is preliminary data.</text>
</comment>
<dbReference type="AlphaFoldDB" id="A0A9D9DWM2"/>
<dbReference type="CDD" id="cd06550">
    <property type="entry name" value="TM_ABC_iron-siderophores_like"/>
    <property type="match status" value="1"/>
</dbReference>
<feature type="transmembrane region" description="Helical" evidence="8">
    <location>
        <begin position="89"/>
        <end position="110"/>
    </location>
</feature>
<evidence type="ECO:0000313" key="9">
    <source>
        <dbReference type="EMBL" id="MBO8433495.1"/>
    </source>
</evidence>
<evidence type="ECO:0000256" key="6">
    <source>
        <dbReference type="ARBA" id="ARBA00022989"/>
    </source>
</evidence>
<evidence type="ECO:0000313" key="10">
    <source>
        <dbReference type="Proteomes" id="UP000823612"/>
    </source>
</evidence>
<dbReference type="SUPFAM" id="SSF81345">
    <property type="entry name" value="ABC transporter involved in vitamin B12 uptake, BtuC"/>
    <property type="match status" value="1"/>
</dbReference>
<comment type="similarity">
    <text evidence="2">Belongs to the binding-protein-dependent transport system permease family. FecCD subfamily.</text>
</comment>
<dbReference type="Pfam" id="PF01032">
    <property type="entry name" value="FecCD"/>
    <property type="match status" value="1"/>
</dbReference>
<evidence type="ECO:0000256" key="3">
    <source>
        <dbReference type="ARBA" id="ARBA00022448"/>
    </source>
</evidence>
<organism evidence="9 10">
    <name type="scientific">Candidatus Pullibacteroides excrementavium</name>
    <dbReference type="NCBI Taxonomy" id="2840905"/>
    <lineage>
        <taxon>Bacteria</taxon>
        <taxon>Pseudomonadati</taxon>
        <taxon>Bacteroidota</taxon>
        <taxon>Bacteroidia</taxon>
        <taxon>Bacteroidales</taxon>
        <taxon>Candidatus Pullibacteroides</taxon>
    </lineage>
</organism>
<feature type="transmembrane region" description="Helical" evidence="8">
    <location>
        <begin position="231"/>
        <end position="262"/>
    </location>
</feature>
<feature type="transmembrane region" description="Helical" evidence="8">
    <location>
        <begin position="146"/>
        <end position="168"/>
    </location>
</feature>
<keyword evidence="3" id="KW-0813">Transport</keyword>
<sequence>MQNAAPKYIFWLGGSVLLLLLCLLLSLSIGEMPIWPWQWWETDPGSMERTILSQLRLPRSLTALCIGGMLSMSGSILQGLFKNPLVEPYTLGISGGASLGVALAFLIGIAQQWGSLGVGGFAFAGAIAISLILLAYHRHRPGTNNLLLAGIMLSILCSAATTLLLSLSTPENMTQIIYWTMGSLSHSTPAQALSLCGFAIAGLCAGVLLSQRLNLMNLGEQTARHLGVNTAVLVPCLLLLTSLLTAVCVATAGIIGFVGLVVPHILRRLAGSDYRLLVPLSFIGGGIFLVLCDLLARSLVHPGQLPVGVVCGILGGGLFVYLLVKPQKKQNASA</sequence>
<reference evidence="9" key="1">
    <citation type="submission" date="2020-10" db="EMBL/GenBank/DDBJ databases">
        <authorList>
            <person name="Gilroy R."/>
        </authorList>
    </citation>
    <scope>NUCLEOTIDE SEQUENCE</scope>
    <source>
        <strain evidence="9">2889</strain>
    </source>
</reference>
<gene>
    <name evidence="9" type="ORF">IAB08_09440</name>
</gene>
<evidence type="ECO:0000256" key="5">
    <source>
        <dbReference type="ARBA" id="ARBA00022692"/>
    </source>
</evidence>
<keyword evidence="6 8" id="KW-1133">Transmembrane helix</keyword>
<comment type="subcellular location">
    <subcellularLocation>
        <location evidence="1">Cell membrane</location>
        <topology evidence="1">Multi-pass membrane protein</topology>
    </subcellularLocation>
</comment>
<dbReference type="EMBL" id="JADIMZ010000143">
    <property type="protein sequence ID" value="MBO8433495.1"/>
    <property type="molecule type" value="Genomic_DNA"/>
</dbReference>
<keyword evidence="5 8" id="KW-0812">Transmembrane</keyword>
<feature type="transmembrane region" description="Helical" evidence="8">
    <location>
        <begin position="188"/>
        <end position="210"/>
    </location>
</feature>
<dbReference type="PANTHER" id="PTHR30472:SF25">
    <property type="entry name" value="ABC TRANSPORTER PERMEASE PROTEIN MJ0876-RELATED"/>
    <property type="match status" value="1"/>
</dbReference>
<evidence type="ECO:0000256" key="4">
    <source>
        <dbReference type="ARBA" id="ARBA00022475"/>
    </source>
</evidence>
<dbReference type="Proteomes" id="UP000823612">
    <property type="component" value="Unassembled WGS sequence"/>
</dbReference>
<dbReference type="GO" id="GO:0033214">
    <property type="term" value="P:siderophore-iron import into cell"/>
    <property type="evidence" value="ECO:0007669"/>
    <property type="project" value="TreeGrafter"/>
</dbReference>
<feature type="transmembrane region" description="Helical" evidence="8">
    <location>
        <begin position="116"/>
        <end position="134"/>
    </location>
</feature>
<name>A0A9D9DWM2_9BACT</name>
<dbReference type="PANTHER" id="PTHR30472">
    <property type="entry name" value="FERRIC ENTEROBACTIN TRANSPORT SYSTEM PERMEASE PROTEIN"/>
    <property type="match status" value="1"/>
</dbReference>
<dbReference type="GO" id="GO:0022857">
    <property type="term" value="F:transmembrane transporter activity"/>
    <property type="evidence" value="ECO:0007669"/>
    <property type="project" value="InterPro"/>
</dbReference>